<name>A0A0C9US29_SPHS4</name>
<organism evidence="1 2">
    <name type="scientific">Sphaerobolus stellatus (strain SS14)</name>
    <dbReference type="NCBI Taxonomy" id="990650"/>
    <lineage>
        <taxon>Eukaryota</taxon>
        <taxon>Fungi</taxon>
        <taxon>Dikarya</taxon>
        <taxon>Basidiomycota</taxon>
        <taxon>Agaricomycotina</taxon>
        <taxon>Agaricomycetes</taxon>
        <taxon>Phallomycetidae</taxon>
        <taxon>Geastrales</taxon>
        <taxon>Sphaerobolaceae</taxon>
        <taxon>Sphaerobolus</taxon>
    </lineage>
</organism>
<keyword evidence="2" id="KW-1185">Reference proteome</keyword>
<evidence type="ECO:0000313" key="2">
    <source>
        <dbReference type="Proteomes" id="UP000054279"/>
    </source>
</evidence>
<dbReference type="EMBL" id="KN837168">
    <property type="protein sequence ID" value="KIJ37629.1"/>
    <property type="molecule type" value="Genomic_DNA"/>
</dbReference>
<dbReference type="AlphaFoldDB" id="A0A0C9US29"/>
<evidence type="ECO:0000313" key="1">
    <source>
        <dbReference type="EMBL" id="KIJ37629.1"/>
    </source>
</evidence>
<accession>A0A0C9US29</accession>
<sequence>MFNVTQDDEEEEDPVFLALMAWMTHKTCVQALMEILQQILAALQAIKEDEGTPKSHPEISGRKIYLEYLVDMMTEEYMGEEEDLSSLV</sequence>
<gene>
    <name evidence="1" type="ORF">M422DRAFT_259989</name>
</gene>
<dbReference type="HOGENOM" id="CLU_2470538_0_0_1"/>
<protein>
    <submittedName>
        <fullName evidence="1">Uncharacterized protein</fullName>
    </submittedName>
</protein>
<dbReference type="Proteomes" id="UP000054279">
    <property type="component" value="Unassembled WGS sequence"/>
</dbReference>
<proteinExistence type="predicted"/>
<reference evidence="1 2" key="1">
    <citation type="submission" date="2014-06" db="EMBL/GenBank/DDBJ databases">
        <title>Evolutionary Origins and Diversification of the Mycorrhizal Mutualists.</title>
        <authorList>
            <consortium name="DOE Joint Genome Institute"/>
            <consortium name="Mycorrhizal Genomics Consortium"/>
            <person name="Kohler A."/>
            <person name="Kuo A."/>
            <person name="Nagy L.G."/>
            <person name="Floudas D."/>
            <person name="Copeland A."/>
            <person name="Barry K.W."/>
            <person name="Cichocki N."/>
            <person name="Veneault-Fourrey C."/>
            <person name="LaButti K."/>
            <person name="Lindquist E.A."/>
            <person name="Lipzen A."/>
            <person name="Lundell T."/>
            <person name="Morin E."/>
            <person name="Murat C."/>
            <person name="Riley R."/>
            <person name="Ohm R."/>
            <person name="Sun H."/>
            <person name="Tunlid A."/>
            <person name="Henrissat B."/>
            <person name="Grigoriev I.V."/>
            <person name="Hibbett D.S."/>
            <person name="Martin F."/>
        </authorList>
    </citation>
    <scope>NUCLEOTIDE SEQUENCE [LARGE SCALE GENOMIC DNA]</scope>
    <source>
        <strain evidence="1 2">SS14</strain>
    </source>
</reference>